<evidence type="ECO:0000313" key="2">
    <source>
        <dbReference type="Proteomes" id="UP001209540"/>
    </source>
</evidence>
<dbReference type="Proteomes" id="UP001209540">
    <property type="component" value="Unassembled WGS sequence"/>
</dbReference>
<organism evidence="1 2">
    <name type="scientific">Phascolomyces articulosus</name>
    <dbReference type="NCBI Taxonomy" id="60185"/>
    <lineage>
        <taxon>Eukaryota</taxon>
        <taxon>Fungi</taxon>
        <taxon>Fungi incertae sedis</taxon>
        <taxon>Mucoromycota</taxon>
        <taxon>Mucoromycotina</taxon>
        <taxon>Mucoromycetes</taxon>
        <taxon>Mucorales</taxon>
        <taxon>Lichtheimiaceae</taxon>
        <taxon>Phascolomyces</taxon>
    </lineage>
</organism>
<dbReference type="AlphaFoldDB" id="A0AAD5K5T1"/>
<evidence type="ECO:0000313" key="1">
    <source>
        <dbReference type="EMBL" id="KAI9270643.1"/>
    </source>
</evidence>
<sequence>MIAMLPFELLAQITEDLSQQELLESMCSCRDWYYAFMPILYGRVILSKDPKQFRRFVEALEKAPDLRNLVHTIRWCAEVVTYANVNNIAQRCQNIGAMAITWNSRASISPLTVSLETFPILTRLTLEYHDSGLGPKTSN</sequence>
<dbReference type="EMBL" id="JAIXMP010000007">
    <property type="protein sequence ID" value="KAI9270643.1"/>
    <property type="molecule type" value="Genomic_DNA"/>
</dbReference>
<protein>
    <recommendedName>
        <fullName evidence="3">F-box domain-containing protein</fullName>
    </recommendedName>
</protein>
<name>A0AAD5K5T1_9FUNG</name>
<evidence type="ECO:0008006" key="3">
    <source>
        <dbReference type="Google" id="ProtNLM"/>
    </source>
</evidence>
<accession>A0AAD5K5T1</accession>
<reference evidence="1" key="1">
    <citation type="journal article" date="2022" name="IScience">
        <title>Evolution of zygomycete secretomes and the origins of terrestrial fungal ecologies.</title>
        <authorList>
            <person name="Chang Y."/>
            <person name="Wang Y."/>
            <person name="Mondo S."/>
            <person name="Ahrendt S."/>
            <person name="Andreopoulos W."/>
            <person name="Barry K."/>
            <person name="Beard J."/>
            <person name="Benny G.L."/>
            <person name="Blankenship S."/>
            <person name="Bonito G."/>
            <person name="Cuomo C."/>
            <person name="Desiro A."/>
            <person name="Gervers K.A."/>
            <person name="Hundley H."/>
            <person name="Kuo A."/>
            <person name="LaButti K."/>
            <person name="Lang B.F."/>
            <person name="Lipzen A."/>
            <person name="O'Donnell K."/>
            <person name="Pangilinan J."/>
            <person name="Reynolds N."/>
            <person name="Sandor L."/>
            <person name="Smith M.E."/>
            <person name="Tsang A."/>
            <person name="Grigoriev I.V."/>
            <person name="Stajich J.E."/>
            <person name="Spatafora J.W."/>
        </authorList>
    </citation>
    <scope>NUCLEOTIDE SEQUENCE</scope>
    <source>
        <strain evidence="1">RSA 2281</strain>
    </source>
</reference>
<gene>
    <name evidence="1" type="ORF">BDA99DRAFT_502347</name>
</gene>
<reference evidence="1" key="2">
    <citation type="submission" date="2023-02" db="EMBL/GenBank/DDBJ databases">
        <authorList>
            <consortium name="DOE Joint Genome Institute"/>
            <person name="Mondo S.J."/>
            <person name="Chang Y."/>
            <person name="Wang Y."/>
            <person name="Ahrendt S."/>
            <person name="Andreopoulos W."/>
            <person name="Barry K."/>
            <person name="Beard J."/>
            <person name="Benny G.L."/>
            <person name="Blankenship S."/>
            <person name="Bonito G."/>
            <person name="Cuomo C."/>
            <person name="Desiro A."/>
            <person name="Gervers K.A."/>
            <person name="Hundley H."/>
            <person name="Kuo A."/>
            <person name="LaButti K."/>
            <person name="Lang B.F."/>
            <person name="Lipzen A."/>
            <person name="O'Donnell K."/>
            <person name="Pangilinan J."/>
            <person name="Reynolds N."/>
            <person name="Sandor L."/>
            <person name="Smith M.W."/>
            <person name="Tsang A."/>
            <person name="Grigoriev I.V."/>
            <person name="Stajich J.E."/>
            <person name="Spatafora J.W."/>
        </authorList>
    </citation>
    <scope>NUCLEOTIDE SEQUENCE</scope>
    <source>
        <strain evidence="1">RSA 2281</strain>
    </source>
</reference>
<comment type="caution">
    <text evidence="1">The sequence shown here is derived from an EMBL/GenBank/DDBJ whole genome shotgun (WGS) entry which is preliminary data.</text>
</comment>
<keyword evidence="2" id="KW-1185">Reference proteome</keyword>
<proteinExistence type="predicted"/>